<feature type="transmembrane region" description="Helical" evidence="1">
    <location>
        <begin position="138"/>
        <end position="156"/>
    </location>
</feature>
<proteinExistence type="predicted"/>
<organism evidence="2 3">
    <name type="scientific">Kibdelosporangium phytohabitans</name>
    <dbReference type="NCBI Taxonomy" id="860235"/>
    <lineage>
        <taxon>Bacteria</taxon>
        <taxon>Bacillati</taxon>
        <taxon>Actinomycetota</taxon>
        <taxon>Actinomycetes</taxon>
        <taxon>Pseudonocardiales</taxon>
        <taxon>Pseudonocardiaceae</taxon>
        <taxon>Kibdelosporangium</taxon>
    </lineage>
</organism>
<keyword evidence="3" id="KW-1185">Reference proteome</keyword>
<evidence type="ECO:0000256" key="1">
    <source>
        <dbReference type="SAM" id="Phobius"/>
    </source>
</evidence>
<feature type="transmembrane region" description="Helical" evidence="1">
    <location>
        <begin position="20"/>
        <end position="39"/>
    </location>
</feature>
<keyword evidence="1" id="KW-0472">Membrane</keyword>
<evidence type="ECO:0000313" key="2">
    <source>
        <dbReference type="EMBL" id="ALG12483.1"/>
    </source>
</evidence>
<dbReference type="AlphaFoldDB" id="A0A0N9I8C3"/>
<feature type="transmembrane region" description="Helical" evidence="1">
    <location>
        <begin position="108"/>
        <end position="126"/>
    </location>
</feature>
<sequence>MFDVSIKPGAGQLTGLERVVLALFVFVLLGFGIRLAGWGPGWLPVFYKLSGVAFGLALLMYLNVGGIQRVTKSRVCTVGLVLLAFAVVGSIAGAIFDIDSPAWDIAENTVVSGFLVCFVAHVVIRLSQRTTSPSTTRWWLGLFLFLSGLAGMAHYLRLIDSSAG</sequence>
<dbReference type="KEGG" id="kphy:AOZ06_41485"/>
<evidence type="ECO:0000313" key="3">
    <source>
        <dbReference type="Proteomes" id="UP000063699"/>
    </source>
</evidence>
<dbReference type="EMBL" id="CP012752">
    <property type="protein sequence ID" value="ALG12483.1"/>
    <property type="molecule type" value="Genomic_DNA"/>
</dbReference>
<reference evidence="2 3" key="1">
    <citation type="submission" date="2015-07" db="EMBL/GenBank/DDBJ databases">
        <title>Genome sequencing of Kibdelosporangium phytohabitans.</title>
        <authorList>
            <person name="Qin S."/>
            <person name="Xing K."/>
        </authorList>
    </citation>
    <scope>NUCLEOTIDE SEQUENCE [LARGE SCALE GENOMIC DNA]</scope>
    <source>
        <strain evidence="2 3">KLBMP1111</strain>
    </source>
</reference>
<keyword evidence="1" id="KW-0812">Transmembrane</keyword>
<name>A0A0N9I8C3_9PSEU</name>
<dbReference type="OrthoDB" id="9887650at2"/>
<dbReference type="RefSeq" id="WP_054294376.1">
    <property type="nucleotide sequence ID" value="NZ_CP012752.1"/>
</dbReference>
<dbReference type="STRING" id="860235.AOZ06_41485"/>
<accession>A0A0N9I8C3</accession>
<feature type="transmembrane region" description="Helical" evidence="1">
    <location>
        <begin position="76"/>
        <end position="96"/>
    </location>
</feature>
<keyword evidence="1" id="KW-1133">Transmembrane helix</keyword>
<protein>
    <submittedName>
        <fullName evidence="2">Uncharacterized protein</fullName>
    </submittedName>
</protein>
<feature type="transmembrane region" description="Helical" evidence="1">
    <location>
        <begin position="45"/>
        <end position="64"/>
    </location>
</feature>
<gene>
    <name evidence="2" type="ORF">AOZ06_41485</name>
</gene>
<dbReference type="Proteomes" id="UP000063699">
    <property type="component" value="Chromosome"/>
</dbReference>